<dbReference type="RefSeq" id="YP_010800545.1">
    <property type="nucleotide sequence ID" value="NC_076869.1"/>
</dbReference>
<accession>A0ABX6TS67</accession>
<dbReference type="GeneID" id="80539149"/>
<proteinExistence type="predicted"/>
<protein>
    <submittedName>
        <fullName evidence="1">Uncharacterized protein</fullName>
    </submittedName>
</protein>
<dbReference type="Proteomes" id="UP000831439">
    <property type="component" value="Segment"/>
</dbReference>
<evidence type="ECO:0000313" key="1">
    <source>
        <dbReference type="EMBL" id="QNV47842.1"/>
    </source>
</evidence>
<name>A0ABX6TS67_9ABAC</name>
<organism evidence="1 2">
    <name type="scientific">Spodoptera eridania nucleopolyhedrovirus</name>
    <dbReference type="NCBI Taxonomy" id="2315721"/>
    <lineage>
        <taxon>Viruses</taxon>
        <taxon>Viruses incertae sedis</taxon>
        <taxon>Naldaviricetes</taxon>
        <taxon>Lefavirales</taxon>
        <taxon>Baculoviridae</taxon>
        <taxon>Alphabaculovirus</taxon>
        <taxon>Alphabaculovirus speridaniae</taxon>
    </lineage>
</organism>
<sequence length="93" mass="11257">MFAFEYYPTGDYINVYFDMKNYYFDYNELINNFGVVKKGGCDKILNKMKDIRFLKIHQAIVLLDCFLRTENVQAYILYYVYPMLVKYKKSLII</sequence>
<keyword evidence="2" id="KW-1185">Reference proteome</keyword>
<reference evidence="1 2" key="1">
    <citation type="journal article" date="2020" name="Genomics">
        <title>Characterization of a novel alphabaculovirus isolated from the Southern armyworm, Spodoptera eridania (Cramer, 1782) (Lepidoptera: Noctuidae) and the evolution of odv-e66, a bacterium-acquired baculoviral chondroitinase gene.</title>
        <authorList>
            <person name="Rodrigues D.T."/>
            <person name="Peterson L."/>
            <person name="de Oliveira L.B."/>
            <person name="Sosa-Gomez D.R."/>
            <person name="Ribeiro B.M."/>
            <person name="Ardisson-Araujo D.M.P."/>
        </authorList>
    </citation>
    <scope>NUCLEOTIDE SEQUENCE [LARGE SCALE GENOMIC DNA]</scope>
    <source>
        <strain evidence="1">CNPSo-165</strain>
    </source>
</reference>
<dbReference type="EMBL" id="MT040195">
    <property type="protein sequence ID" value="QNV47842.1"/>
    <property type="molecule type" value="Genomic_DNA"/>
</dbReference>
<evidence type="ECO:0000313" key="2">
    <source>
        <dbReference type="Proteomes" id="UP000831439"/>
    </source>
</evidence>